<accession>A0A285U949</accession>
<keyword evidence="3" id="KW-1185">Reference proteome</keyword>
<dbReference type="OrthoDB" id="7870485at2"/>
<evidence type="ECO:0000313" key="3">
    <source>
        <dbReference type="Proteomes" id="UP000219167"/>
    </source>
</evidence>
<dbReference type="Proteomes" id="UP000219167">
    <property type="component" value="Unassembled WGS sequence"/>
</dbReference>
<gene>
    <name evidence="2" type="ORF">SAMN05892877_104354</name>
</gene>
<evidence type="ECO:0000313" key="2">
    <source>
        <dbReference type="EMBL" id="SOC37918.1"/>
    </source>
</evidence>
<sequence length="298" mass="34014">MPSSSKQTEQIATWKQAFRDETTGIHKTVRDLIWNYAAFRTTIRIVRLANEKREEHPRLNQMLFDLISDGYWSSLLVGIRRLLDKGPIKGPKGVYSIRSVVKDVEQSRPWLTRRKYIEEVLEARYDLTPMLEEQHQRLIAAKGAATWGDPDLFRSEIAHEQFDFLSGVLPTDRRADDLIDPAVLARIEKRLASLDTIGDHVNSHLAHAGNHESRQGKSLANFDIRDAQRALRELKQISDLTGVWFANEGGGGLATFIGDQFAGLDEPLVDTEQIAQLLEHWREIDREVANWSITPKEL</sequence>
<feature type="domain" description="HEPN AbiU2-like" evidence="1">
    <location>
        <begin position="16"/>
        <end position="229"/>
    </location>
</feature>
<evidence type="ECO:0000259" key="1">
    <source>
        <dbReference type="Pfam" id="PF18734"/>
    </source>
</evidence>
<organism evidence="2 3">
    <name type="scientific">Rhizobium subbaraonis</name>
    <dbReference type="NCBI Taxonomy" id="908946"/>
    <lineage>
        <taxon>Bacteria</taxon>
        <taxon>Pseudomonadati</taxon>
        <taxon>Pseudomonadota</taxon>
        <taxon>Alphaproteobacteria</taxon>
        <taxon>Hyphomicrobiales</taxon>
        <taxon>Rhizobiaceae</taxon>
        <taxon>Rhizobium/Agrobacterium group</taxon>
        <taxon>Rhizobium</taxon>
    </lineage>
</organism>
<proteinExistence type="predicted"/>
<protein>
    <recommendedName>
        <fullName evidence="1">HEPN AbiU2-like domain-containing protein</fullName>
    </recommendedName>
</protein>
<reference evidence="2 3" key="1">
    <citation type="submission" date="2017-08" db="EMBL/GenBank/DDBJ databases">
        <authorList>
            <person name="de Groot N.N."/>
        </authorList>
    </citation>
    <scope>NUCLEOTIDE SEQUENCE [LARGE SCALE GENOMIC DNA]</scope>
    <source>
        <strain evidence="2 3">JC85</strain>
    </source>
</reference>
<dbReference type="InterPro" id="IPR040704">
    <property type="entry name" value="HEPN_AbiU2"/>
</dbReference>
<dbReference type="AlphaFoldDB" id="A0A285U949"/>
<name>A0A285U949_9HYPH</name>
<dbReference type="EMBL" id="OBQD01000004">
    <property type="protein sequence ID" value="SOC37918.1"/>
    <property type="molecule type" value="Genomic_DNA"/>
</dbReference>
<dbReference type="Pfam" id="PF18734">
    <property type="entry name" value="HEPN_AbiU2"/>
    <property type="match status" value="1"/>
</dbReference>